<dbReference type="Proteomes" id="UP001161017">
    <property type="component" value="Unassembled WGS sequence"/>
</dbReference>
<keyword evidence="1" id="KW-0472">Membrane</keyword>
<name>A0AA43TZ92_9LECA</name>
<keyword evidence="1" id="KW-0812">Transmembrane</keyword>
<comment type="caution">
    <text evidence="2">The sequence shown here is derived from an EMBL/GenBank/DDBJ whole genome shotgun (WGS) entry which is preliminary data.</text>
</comment>
<proteinExistence type="predicted"/>
<organism evidence="2 3">
    <name type="scientific">Ramalina farinacea</name>
    <dbReference type="NCBI Taxonomy" id="258253"/>
    <lineage>
        <taxon>Eukaryota</taxon>
        <taxon>Fungi</taxon>
        <taxon>Dikarya</taxon>
        <taxon>Ascomycota</taxon>
        <taxon>Pezizomycotina</taxon>
        <taxon>Lecanoromycetes</taxon>
        <taxon>OSLEUM clade</taxon>
        <taxon>Lecanoromycetidae</taxon>
        <taxon>Lecanorales</taxon>
        <taxon>Lecanorineae</taxon>
        <taxon>Ramalinaceae</taxon>
        <taxon>Ramalina</taxon>
    </lineage>
</organism>
<keyword evidence="1" id="KW-1133">Transmembrane helix</keyword>
<reference evidence="2" key="1">
    <citation type="journal article" date="2023" name="Genome Biol. Evol.">
        <title>First Whole Genome Sequence and Flow Cytometry Genome Size Data for the Lichen-Forming Fungus Ramalina farinacea (Ascomycota).</title>
        <authorList>
            <person name="Llewellyn T."/>
            <person name="Mian S."/>
            <person name="Hill R."/>
            <person name="Leitch I.J."/>
            <person name="Gaya E."/>
        </authorList>
    </citation>
    <scope>NUCLEOTIDE SEQUENCE</scope>
    <source>
        <strain evidence="2">LIQ254RAFAR</strain>
    </source>
</reference>
<gene>
    <name evidence="2" type="ORF">OHK93_005017</name>
</gene>
<evidence type="ECO:0000256" key="1">
    <source>
        <dbReference type="SAM" id="Phobius"/>
    </source>
</evidence>
<dbReference type="AlphaFoldDB" id="A0AA43TZ92"/>
<keyword evidence="3" id="KW-1185">Reference proteome</keyword>
<feature type="transmembrane region" description="Helical" evidence="1">
    <location>
        <begin position="21"/>
        <end position="50"/>
    </location>
</feature>
<dbReference type="EMBL" id="JAPUFD010000024">
    <property type="protein sequence ID" value="MDI1493229.1"/>
    <property type="molecule type" value="Genomic_DNA"/>
</dbReference>
<sequence>MDTLRRIYRALTRAAQRSYQHFLTLGFFDRFLIVTIVFCACFALPFILYVHQEPPARVPTSPVTWTIDFSTPYHTINLPADAFDERLLVKLDIGGQSAPTLQAEPAIRNKITSTFFTALQDRDPHYWDLVGRHLPTSRRGVGLVLGRPLDGWVDYMAHALVIYDPADAGGKRKPTPISLHHVAVVPQAAQSRLSVHRLVAEGWTVCMRRERSENEKVAVPVAADHTDGGSGMMEMVLRNHGLDLKARQQAGGEWVLETLAEDHRSPRSRRRILFG</sequence>
<accession>A0AA43TZ92</accession>
<evidence type="ECO:0000313" key="2">
    <source>
        <dbReference type="EMBL" id="MDI1493229.1"/>
    </source>
</evidence>
<protein>
    <submittedName>
        <fullName evidence="2">Uncharacterized protein</fullName>
    </submittedName>
</protein>
<evidence type="ECO:0000313" key="3">
    <source>
        <dbReference type="Proteomes" id="UP001161017"/>
    </source>
</evidence>